<dbReference type="PANTHER" id="PTHR34676:SF8">
    <property type="entry name" value="TRANSMEMBRANE PROTEIN"/>
    <property type="match status" value="1"/>
</dbReference>
<protein>
    <submittedName>
        <fullName evidence="1">Uncharacterized protein</fullName>
    </submittedName>
</protein>
<dbReference type="PANTHER" id="PTHR34676">
    <property type="entry name" value="DUF4219 DOMAIN-CONTAINING PROTEIN-RELATED"/>
    <property type="match status" value="1"/>
</dbReference>
<name>A0A2C9VJ87_MANES</name>
<accession>A0A2C9VJ87</accession>
<sequence length="184" mass="21587">MTSFSNSVGIPTPLAEGYSITRPPIFNSINYSFWKEELEKKTKEEYTYANWKKKFSPNAKTLYILHCALNVTKYNRVSSCESTKEVWNKFEVTCKGTNEVKELKEKFLVCDFELFEMKLSKAIAEMSTRFTNLDNLLKALRNFFEKVELVKKNLRSLPKSWEVKIVAIFDTKNFRKNNYNELIG</sequence>
<dbReference type="EMBL" id="CM004393">
    <property type="protein sequence ID" value="OAY45552.1"/>
    <property type="molecule type" value="Genomic_DNA"/>
</dbReference>
<organism evidence="1">
    <name type="scientific">Manihot esculenta</name>
    <name type="common">Cassava</name>
    <name type="synonym">Jatropha manihot</name>
    <dbReference type="NCBI Taxonomy" id="3983"/>
    <lineage>
        <taxon>Eukaryota</taxon>
        <taxon>Viridiplantae</taxon>
        <taxon>Streptophyta</taxon>
        <taxon>Embryophyta</taxon>
        <taxon>Tracheophyta</taxon>
        <taxon>Spermatophyta</taxon>
        <taxon>Magnoliopsida</taxon>
        <taxon>eudicotyledons</taxon>
        <taxon>Gunneridae</taxon>
        <taxon>Pentapetalae</taxon>
        <taxon>rosids</taxon>
        <taxon>fabids</taxon>
        <taxon>Malpighiales</taxon>
        <taxon>Euphorbiaceae</taxon>
        <taxon>Crotonoideae</taxon>
        <taxon>Manihoteae</taxon>
        <taxon>Manihot</taxon>
    </lineage>
</organism>
<gene>
    <name evidence="1" type="ORF">MANES_07G070700</name>
</gene>
<proteinExistence type="predicted"/>
<dbReference type="STRING" id="3983.A0A2C9VJ87"/>
<reference evidence="1" key="1">
    <citation type="submission" date="2016-02" db="EMBL/GenBank/DDBJ databases">
        <title>WGS assembly of Manihot esculenta.</title>
        <authorList>
            <person name="Bredeson J.V."/>
            <person name="Prochnik S.E."/>
            <person name="Lyons J.B."/>
            <person name="Schmutz J."/>
            <person name="Grimwood J."/>
            <person name="Vrebalov J."/>
            <person name="Bart R.S."/>
            <person name="Amuge T."/>
            <person name="Ferguson M.E."/>
            <person name="Green R."/>
            <person name="Putnam N."/>
            <person name="Stites J."/>
            <person name="Rounsley S."/>
            <person name="Rokhsar D.S."/>
        </authorList>
    </citation>
    <scope>NUCLEOTIDE SEQUENCE [LARGE SCALE GENOMIC DNA]</scope>
    <source>
        <tissue evidence="1">Leaf</tissue>
    </source>
</reference>
<dbReference type="Pfam" id="PF14223">
    <property type="entry name" value="Retrotran_gag_2"/>
    <property type="match status" value="1"/>
</dbReference>
<dbReference type="AlphaFoldDB" id="A0A2C9VJ87"/>
<evidence type="ECO:0000313" key="1">
    <source>
        <dbReference type="EMBL" id="OAY45552.1"/>
    </source>
</evidence>